<feature type="compositionally biased region" description="Basic residues" evidence="2">
    <location>
        <begin position="15"/>
        <end position="30"/>
    </location>
</feature>
<evidence type="ECO:0000256" key="1">
    <source>
        <dbReference type="ARBA" id="ARBA00038288"/>
    </source>
</evidence>
<sequence length="768" mass="83895">MAGHQHRASTSLKQQNKKHKSVRGRTKGMLRRQAGSGRVGGASASSSSGAKKHISSTSSKHGVSSSSKAARLNRAKQLRQLAREAAVSKRRQFESGPAKVVAVVTLSERVDAASVALRLAGGGGMEDDEGGGARVVATTGDVRFVVAAHGDVRGTLDAVAVADAIALCMAYPPEINEAPDDDDGDDRMSTASVTSSSLRYQSLEDACSPEALRVVDAVKALGMPPLAGVLVGQANDDAKPRRKRRLDAAAERMARRYFGGEFGEKVAWQRLDTSPDEVLRLVRCVLAKKREPSWRASRSTVLADDARVVDGLLCVRGWVRVAPLPSSRLVHVPELGAAQIARLDVSESPGTSTPIASFEPGAADEPLEMLAEPDPLAGEQTWPNDAEMVDTAKPTLTSEYQAAWDVDDDDDEDDDDEGVELDRDLNERDAAVQAAAADKRVRLAEEMEFPDEVDTPADVAARERFARYRPIASLRDADWDPYESLPRDYARAHALPNYEASRKAALRFEDTHSAPVGTYVSLYLRGDASRLDAAAREISSRRGSAACVSLLRHENRLSVVHFLVRRVAGDDEPLASKEPVLARVGHRRWLARPVYSHNPLSGRKHKYERFLREGDHCVASFFGPITFSPAPLFLFRRDKLVAVGTAIDADPNRVVLKRVLLTGVPIRTHKRKAVVKHMFHDPDDVRFYKPAQLTTKHGLTANITEPVGTHGLFKISLSRPMKQTDTIMLALYKRVFPKFPVPDDGSSSEQNKGGDGDPEDFSAHFRVY</sequence>
<organism evidence="5 6">
    <name type="scientific">Chrysophaeum taylorii</name>
    <dbReference type="NCBI Taxonomy" id="2483200"/>
    <lineage>
        <taxon>Eukaryota</taxon>
        <taxon>Sar</taxon>
        <taxon>Stramenopiles</taxon>
        <taxon>Ochrophyta</taxon>
        <taxon>Pelagophyceae</taxon>
        <taxon>Pelagomonadales</taxon>
        <taxon>Pelagomonadaceae</taxon>
        <taxon>Chrysophaeum</taxon>
    </lineage>
</organism>
<dbReference type="PANTHER" id="PTHR12858">
    <property type="entry name" value="RIBOSOME BIOGENESIS PROTEIN"/>
    <property type="match status" value="1"/>
</dbReference>
<evidence type="ECO:0000313" key="6">
    <source>
        <dbReference type="Proteomes" id="UP001230188"/>
    </source>
</evidence>
<evidence type="ECO:0000259" key="3">
    <source>
        <dbReference type="SMART" id="SM00785"/>
    </source>
</evidence>
<dbReference type="GO" id="GO:0003924">
    <property type="term" value="F:GTPase activity"/>
    <property type="evidence" value="ECO:0007669"/>
    <property type="project" value="TreeGrafter"/>
</dbReference>
<dbReference type="InterPro" id="IPR039761">
    <property type="entry name" value="Bms1/Tsr1"/>
</dbReference>
<comment type="caution">
    <text evidence="5">The sequence shown here is derived from an EMBL/GenBank/DDBJ whole genome shotgun (WGS) entry which is preliminary data.</text>
</comment>
<feature type="region of interest" description="Disordered" evidence="2">
    <location>
        <begin position="1"/>
        <end position="71"/>
    </location>
</feature>
<dbReference type="GO" id="GO:0034511">
    <property type="term" value="F:U3 snoRNA binding"/>
    <property type="evidence" value="ECO:0007669"/>
    <property type="project" value="TreeGrafter"/>
</dbReference>
<dbReference type="GO" id="GO:0000479">
    <property type="term" value="P:endonucleolytic cleavage of tricistronic rRNA transcript (SSU-rRNA, 5.8S rRNA, LSU-rRNA)"/>
    <property type="evidence" value="ECO:0007669"/>
    <property type="project" value="TreeGrafter"/>
</dbReference>
<evidence type="ECO:0000256" key="2">
    <source>
        <dbReference type="SAM" id="MobiDB-lite"/>
    </source>
</evidence>
<dbReference type="SMART" id="SM01362">
    <property type="entry name" value="DUF663"/>
    <property type="match status" value="1"/>
</dbReference>
<evidence type="ECO:0008006" key="7">
    <source>
        <dbReference type="Google" id="ProtNLM"/>
    </source>
</evidence>
<dbReference type="Pfam" id="PF08142">
    <property type="entry name" value="AARP2CN"/>
    <property type="match status" value="1"/>
</dbReference>
<protein>
    <recommendedName>
        <fullName evidence="7">Ribosome biogenesis protein BMS1/TSR1 C-terminal domain-containing protein</fullName>
    </recommendedName>
</protein>
<dbReference type="GO" id="GO:0000462">
    <property type="term" value="P:maturation of SSU-rRNA from tricistronic rRNA transcript (SSU-rRNA, 5.8S rRNA, LSU-rRNA)"/>
    <property type="evidence" value="ECO:0007669"/>
    <property type="project" value="TreeGrafter"/>
</dbReference>
<dbReference type="Pfam" id="PF04950">
    <property type="entry name" value="RIBIOP_C"/>
    <property type="match status" value="1"/>
</dbReference>
<dbReference type="SMART" id="SM00785">
    <property type="entry name" value="AARP2CN"/>
    <property type="match status" value="1"/>
</dbReference>
<accession>A0AAD7XL50</accession>
<reference evidence="5" key="1">
    <citation type="submission" date="2023-01" db="EMBL/GenBank/DDBJ databases">
        <title>Metagenome sequencing of chrysophaentin producing Chrysophaeum taylorii.</title>
        <authorList>
            <person name="Davison J."/>
            <person name="Bewley C."/>
        </authorList>
    </citation>
    <scope>NUCLEOTIDE SEQUENCE</scope>
    <source>
        <strain evidence="5">NIES-1699</strain>
    </source>
</reference>
<dbReference type="GO" id="GO:0030688">
    <property type="term" value="C:preribosome, small subunit precursor"/>
    <property type="evidence" value="ECO:0007669"/>
    <property type="project" value="TreeGrafter"/>
</dbReference>
<feature type="region of interest" description="Disordered" evidence="2">
    <location>
        <begin position="176"/>
        <end position="195"/>
    </location>
</feature>
<dbReference type="GO" id="GO:0005525">
    <property type="term" value="F:GTP binding"/>
    <property type="evidence" value="ECO:0007669"/>
    <property type="project" value="TreeGrafter"/>
</dbReference>
<dbReference type="EMBL" id="JAQMWT010000344">
    <property type="protein sequence ID" value="KAJ8603848.1"/>
    <property type="molecule type" value="Genomic_DNA"/>
</dbReference>
<feature type="domain" description="Ribosome biogenesis protein BMS1/TSR1 C-terminal" evidence="4">
    <location>
        <begin position="452"/>
        <end position="735"/>
    </location>
</feature>
<keyword evidence="6" id="KW-1185">Reference proteome</keyword>
<evidence type="ECO:0000259" key="4">
    <source>
        <dbReference type="SMART" id="SM01362"/>
    </source>
</evidence>
<dbReference type="PANTHER" id="PTHR12858:SF1">
    <property type="entry name" value="PRE-RRNA-PROCESSING PROTEIN TSR1 HOMOLOG"/>
    <property type="match status" value="1"/>
</dbReference>
<feature type="domain" description="AARP2CN" evidence="3">
    <location>
        <begin position="277"/>
        <end position="350"/>
    </location>
</feature>
<dbReference type="InterPro" id="IPR012948">
    <property type="entry name" value="AARP2CN"/>
</dbReference>
<comment type="similarity">
    <text evidence="1">Belongs to the TRAFAC class translation factor GTPase superfamily. Bms1-like GTPase family. TSR1 subfamily.</text>
</comment>
<gene>
    <name evidence="5" type="ORF">CTAYLR_000295</name>
</gene>
<feature type="compositionally biased region" description="Low complexity" evidence="2">
    <location>
        <begin position="41"/>
        <end position="67"/>
    </location>
</feature>
<dbReference type="AlphaFoldDB" id="A0AAD7XL50"/>
<evidence type="ECO:0000313" key="5">
    <source>
        <dbReference type="EMBL" id="KAJ8603848.1"/>
    </source>
</evidence>
<feature type="region of interest" description="Disordered" evidence="2">
    <location>
        <begin position="742"/>
        <end position="768"/>
    </location>
</feature>
<dbReference type="InterPro" id="IPR007034">
    <property type="entry name" value="BMS1_TSR1_C"/>
</dbReference>
<dbReference type="Proteomes" id="UP001230188">
    <property type="component" value="Unassembled WGS sequence"/>
</dbReference>
<proteinExistence type="inferred from homology"/>
<dbReference type="GO" id="GO:0005634">
    <property type="term" value="C:nucleus"/>
    <property type="evidence" value="ECO:0007669"/>
    <property type="project" value="InterPro"/>
</dbReference>
<name>A0AAD7XL50_9STRA</name>